<reference evidence="1" key="1">
    <citation type="submission" date="2012-02" db="EMBL/GenBank/DDBJ databases">
        <title>Whole genome shotgun sequence of Gordonia otitidis NBRC 100426.</title>
        <authorList>
            <person name="Yoshida I."/>
            <person name="Hosoyama A."/>
            <person name="Tsuchikane K."/>
            <person name="Katsumata H."/>
            <person name="Yamazaki S."/>
            <person name="Fujita N."/>
        </authorList>
    </citation>
    <scope>NUCLEOTIDE SEQUENCE [LARGE SCALE GENOMIC DNA]</scope>
    <source>
        <strain evidence="1">NBRC 100426</strain>
    </source>
</reference>
<dbReference type="Proteomes" id="UP000005038">
    <property type="component" value="Unassembled WGS sequence"/>
</dbReference>
<protein>
    <submittedName>
        <fullName evidence="1">Uncharacterized protein</fullName>
    </submittedName>
</protein>
<proteinExistence type="predicted"/>
<evidence type="ECO:0000313" key="1">
    <source>
        <dbReference type="EMBL" id="GAB35152.1"/>
    </source>
</evidence>
<dbReference type="RefSeq" id="WP_007239376.1">
    <property type="nucleotide sequence ID" value="NZ_BAFB01000144.1"/>
</dbReference>
<evidence type="ECO:0000313" key="2">
    <source>
        <dbReference type="Proteomes" id="UP000005038"/>
    </source>
</evidence>
<gene>
    <name evidence="1" type="ORF">GOOTI_144_00240</name>
</gene>
<organism evidence="1 2">
    <name type="scientific">Gordonia otitidis (strain DSM 44809 / CCUG 52243 / JCM 12355 / NBRC 100426 / IFM 10032)</name>
    <dbReference type="NCBI Taxonomy" id="1108044"/>
    <lineage>
        <taxon>Bacteria</taxon>
        <taxon>Bacillati</taxon>
        <taxon>Actinomycetota</taxon>
        <taxon>Actinomycetes</taxon>
        <taxon>Mycobacteriales</taxon>
        <taxon>Gordoniaceae</taxon>
        <taxon>Gordonia</taxon>
    </lineage>
</organism>
<dbReference type="STRING" id="1108044.GOOTI_144_00240"/>
<dbReference type="OrthoDB" id="4373845at2"/>
<name>H5TNU4_GORO1</name>
<dbReference type="EMBL" id="BAFB01000144">
    <property type="protein sequence ID" value="GAB35152.1"/>
    <property type="molecule type" value="Genomic_DNA"/>
</dbReference>
<sequence>MANDHKATPDHSDMTRITAARSALALFIALTLSAVGVGVASAADYNEYDGVINQTSLHRCNALSPNIVDNTYSGAISTMQWLRNGQRGAVDVSISASLSIWGYDNIMTVVWTNLNTHRSGTLRGIQHTTAATGGSMYDFRDVRTGAGRVRIELRPVNRGPLLTLPAPSCSDVFVVK</sequence>
<accession>H5TNU4</accession>
<comment type="caution">
    <text evidence="1">The sequence shown here is derived from an EMBL/GenBank/DDBJ whole genome shotgun (WGS) entry which is preliminary data.</text>
</comment>
<keyword evidence="2" id="KW-1185">Reference proteome</keyword>
<dbReference type="AlphaFoldDB" id="H5TNU4"/>